<dbReference type="PANTHER" id="PTHR43353:SF5">
    <property type="entry name" value="SUCCINATE-SEMIALDEHYDE DEHYDROGENASE, MITOCHONDRIAL"/>
    <property type="match status" value="1"/>
</dbReference>
<proteinExistence type="inferred from homology"/>
<evidence type="ECO:0000259" key="5">
    <source>
        <dbReference type="Pfam" id="PF00171"/>
    </source>
</evidence>
<dbReference type="Pfam" id="PF00171">
    <property type="entry name" value="Aldedh"/>
    <property type="match status" value="1"/>
</dbReference>
<dbReference type="GO" id="GO:0005829">
    <property type="term" value="C:cytosol"/>
    <property type="evidence" value="ECO:0007669"/>
    <property type="project" value="TreeGrafter"/>
</dbReference>
<keyword evidence="7" id="KW-1185">Reference proteome</keyword>
<protein>
    <submittedName>
        <fullName evidence="6">NAD-dependent succinate-semialdehyde dehydrogenase</fullName>
    </submittedName>
</protein>
<evidence type="ECO:0000256" key="4">
    <source>
        <dbReference type="RuleBase" id="RU003345"/>
    </source>
</evidence>
<dbReference type="InterPro" id="IPR016163">
    <property type="entry name" value="Ald_DH_C"/>
</dbReference>
<dbReference type="PROSITE" id="PS00687">
    <property type="entry name" value="ALDEHYDE_DEHYDR_GLU"/>
    <property type="match status" value="1"/>
</dbReference>
<dbReference type="SUPFAM" id="SSF53720">
    <property type="entry name" value="ALDH-like"/>
    <property type="match status" value="1"/>
</dbReference>
<dbReference type="InterPro" id="IPR029510">
    <property type="entry name" value="Ald_DH_CS_GLU"/>
</dbReference>
<sequence length="481" mass="51399">MQLNNPLLLRQSCLINGQWLSSAQTIAVHNPATGQMIAQVPKMGAMELEAAIAAAHSVQPSWRALSAKTRSQLLRRWYELIMLNQEDLAHIMTAEQGKPLTEARGEIAYAASFIEWFAEEAKRVYGDIMPHPQAGQRILTLKQPIGVCAAITPWNFPAAMITRKVAPALAAGCTMLVKPASQTPLTALALGELAQQAGIPAGVLNIITGSGREMGALLAANETIRKISFTGSTETGRELMAGSAPSIKKLSLELGGNAPFIVFADADLSAAVDGALASKFRNAGQTCVCANRFLIADEIYDEFAQQFAAAISALKVGYGHEDHTQIGPLIDTQAIHKVEAHIADAVARGAKLVCGGQRHALGGTFFTPTLLTEVPRDALINCEETFGPVAALVRFHDEDEAIRLANQTEYGLAAYIYTRDLNRTFRVAEAIEAGMVGINTGLISNEVAPFGGIKQSGLGREGSKYGIDEYLELKYLCVGAA</sequence>
<dbReference type="Gene3D" id="3.40.605.10">
    <property type="entry name" value="Aldehyde Dehydrogenase, Chain A, domain 1"/>
    <property type="match status" value="1"/>
</dbReference>
<dbReference type="GO" id="GO:0004777">
    <property type="term" value="F:succinate-semialdehyde dehydrogenase (NAD+) activity"/>
    <property type="evidence" value="ECO:0007669"/>
    <property type="project" value="TreeGrafter"/>
</dbReference>
<comment type="similarity">
    <text evidence="1 4">Belongs to the aldehyde dehydrogenase family.</text>
</comment>
<dbReference type="FunFam" id="3.40.605.10:FF:000005">
    <property type="entry name" value="Succinate-semialdehyde dehydrogenase I"/>
    <property type="match status" value="1"/>
</dbReference>
<dbReference type="InterPro" id="IPR050740">
    <property type="entry name" value="Aldehyde_DH_Superfamily"/>
</dbReference>
<dbReference type="InterPro" id="IPR015590">
    <property type="entry name" value="Aldehyde_DH_dom"/>
</dbReference>
<dbReference type="InterPro" id="IPR016161">
    <property type="entry name" value="Ald_DH/histidinol_DH"/>
</dbReference>
<dbReference type="RefSeq" id="WP_180308011.1">
    <property type="nucleotide sequence ID" value="NZ_CP058952.1"/>
</dbReference>
<reference evidence="6 7" key="1">
    <citation type="journal article" date="2016" name="Int. J. Syst. Evol. Microbiol.">
        <title>Chitinibacter fontanus sp. nov., isolated from a spring.</title>
        <authorList>
            <person name="Sheu S.Y."/>
            <person name="Li Y.S."/>
            <person name="Young C.C."/>
            <person name="Chen W.M."/>
        </authorList>
    </citation>
    <scope>NUCLEOTIDE SEQUENCE [LARGE SCALE GENOMIC DNA]</scope>
    <source>
        <strain evidence="6 7">STM-7</strain>
    </source>
</reference>
<dbReference type="GO" id="GO:0009450">
    <property type="term" value="P:gamma-aminobutyric acid catabolic process"/>
    <property type="evidence" value="ECO:0007669"/>
    <property type="project" value="InterPro"/>
</dbReference>
<dbReference type="AlphaFoldDB" id="A0A7D5V8F8"/>
<gene>
    <name evidence="6" type="ORF">HZU75_04660</name>
</gene>
<dbReference type="InterPro" id="IPR016160">
    <property type="entry name" value="Ald_DH_CS_CYS"/>
</dbReference>
<accession>A0A7D5V8F8</accession>
<evidence type="ECO:0000313" key="7">
    <source>
        <dbReference type="Proteomes" id="UP000510822"/>
    </source>
</evidence>
<keyword evidence="2 4" id="KW-0560">Oxidoreductase</keyword>
<dbReference type="PROSITE" id="PS00070">
    <property type="entry name" value="ALDEHYDE_DEHYDR_CYS"/>
    <property type="match status" value="1"/>
</dbReference>
<name>A0A7D5V8F8_9NEIS</name>
<dbReference type="InterPro" id="IPR010102">
    <property type="entry name" value="Succ_semiAld_DH"/>
</dbReference>
<evidence type="ECO:0000256" key="1">
    <source>
        <dbReference type="ARBA" id="ARBA00009986"/>
    </source>
</evidence>
<organism evidence="6 7">
    <name type="scientific">Chitinibacter fontanus</name>
    <dbReference type="NCBI Taxonomy" id="1737446"/>
    <lineage>
        <taxon>Bacteria</taxon>
        <taxon>Pseudomonadati</taxon>
        <taxon>Pseudomonadota</taxon>
        <taxon>Betaproteobacteria</taxon>
        <taxon>Neisseriales</taxon>
        <taxon>Chitinibacteraceae</taxon>
        <taxon>Chitinibacter</taxon>
    </lineage>
</organism>
<dbReference type="NCBIfam" id="TIGR01780">
    <property type="entry name" value="SSADH"/>
    <property type="match status" value="1"/>
</dbReference>
<dbReference type="FunFam" id="3.40.605.10:FF:000026">
    <property type="entry name" value="Aldehyde dehydrogenase, putative"/>
    <property type="match status" value="1"/>
</dbReference>
<feature type="domain" description="Aldehyde dehydrogenase" evidence="5">
    <location>
        <begin position="19"/>
        <end position="475"/>
    </location>
</feature>
<evidence type="ECO:0000313" key="6">
    <source>
        <dbReference type="EMBL" id="QLI80877.1"/>
    </source>
</evidence>
<dbReference type="FunFam" id="3.40.309.10:FF:000004">
    <property type="entry name" value="Succinate-semialdehyde dehydrogenase I"/>
    <property type="match status" value="1"/>
</dbReference>
<dbReference type="KEGG" id="cfon:HZU75_04660"/>
<dbReference type="InterPro" id="IPR016162">
    <property type="entry name" value="Ald_DH_N"/>
</dbReference>
<dbReference type="EMBL" id="CP058952">
    <property type="protein sequence ID" value="QLI80877.1"/>
    <property type="molecule type" value="Genomic_DNA"/>
</dbReference>
<dbReference type="Gene3D" id="3.40.309.10">
    <property type="entry name" value="Aldehyde Dehydrogenase, Chain A, domain 2"/>
    <property type="match status" value="1"/>
</dbReference>
<evidence type="ECO:0000256" key="3">
    <source>
        <dbReference type="PROSITE-ProRule" id="PRU10007"/>
    </source>
</evidence>
<feature type="active site" evidence="3">
    <location>
        <position position="253"/>
    </location>
</feature>
<dbReference type="CDD" id="cd07103">
    <property type="entry name" value="ALDH_F5_SSADH_GabD"/>
    <property type="match status" value="1"/>
</dbReference>
<dbReference type="PANTHER" id="PTHR43353">
    <property type="entry name" value="SUCCINATE-SEMIALDEHYDE DEHYDROGENASE, MITOCHONDRIAL"/>
    <property type="match status" value="1"/>
</dbReference>
<evidence type="ECO:0000256" key="2">
    <source>
        <dbReference type="ARBA" id="ARBA00023002"/>
    </source>
</evidence>
<dbReference type="Proteomes" id="UP000510822">
    <property type="component" value="Chromosome"/>
</dbReference>